<accession>A0ABR3MB53</accession>
<protein>
    <submittedName>
        <fullName evidence="1">Uncharacterized protein</fullName>
    </submittedName>
</protein>
<dbReference type="EMBL" id="JAYMGO010000014">
    <property type="protein sequence ID" value="KAL1261264.1"/>
    <property type="molecule type" value="Genomic_DNA"/>
</dbReference>
<gene>
    <name evidence="1" type="ORF">QQF64_006529</name>
</gene>
<sequence length="87" mass="9938">MVVCPVYSTETFDCQTMCLSGISEWVLRTVTSVYTLQFYRRPPRFSSVMMSTVLPQDAPTLYTEVCAVLDKHVEVVPPEDCERGFYS</sequence>
<keyword evidence="2" id="KW-1185">Reference proteome</keyword>
<name>A0ABR3MB53_9TELE</name>
<dbReference type="Proteomes" id="UP001558613">
    <property type="component" value="Unassembled WGS sequence"/>
</dbReference>
<organism evidence="1 2">
    <name type="scientific">Cirrhinus molitorella</name>
    <name type="common">mud carp</name>
    <dbReference type="NCBI Taxonomy" id="172907"/>
    <lineage>
        <taxon>Eukaryota</taxon>
        <taxon>Metazoa</taxon>
        <taxon>Chordata</taxon>
        <taxon>Craniata</taxon>
        <taxon>Vertebrata</taxon>
        <taxon>Euteleostomi</taxon>
        <taxon>Actinopterygii</taxon>
        <taxon>Neopterygii</taxon>
        <taxon>Teleostei</taxon>
        <taxon>Ostariophysi</taxon>
        <taxon>Cypriniformes</taxon>
        <taxon>Cyprinidae</taxon>
        <taxon>Labeoninae</taxon>
        <taxon>Labeonini</taxon>
        <taxon>Cirrhinus</taxon>
    </lineage>
</organism>
<evidence type="ECO:0000313" key="1">
    <source>
        <dbReference type="EMBL" id="KAL1261264.1"/>
    </source>
</evidence>
<proteinExistence type="predicted"/>
<comment type="caution">
    <text evidence="1">The sequence shown here is derived from an EMBL/GenBank/DDBJ whole genome shotgun (WGS) entry which is preliminary data.</text>
</comment>
<reference evidence="1 2" key="1">
    <citation type="submission" date="2023-09" db="EMBL/GenBank/DDBJ databases">
        <authorList>
            <person name="Wang M."/>
        </authorList>
    </citation>
    <scope>NUCLEOTIDE SEQUENCE [LARGE SCALE GENOMIC DNA]</scope>
    <source>
        <strain evidence="1">GT-2023</strain>
        <tissue evidence="1">Liver</tissue>
    </source>
</reference>
<evidence type="ECO:0000313" key="2">
    <source>
        <dbReference type="Proteomes" id="UP001558613"/>
    </source>
</evidence>